<accession>A0A4Y8DB81</accession>
<dbReference type="OrthoDB" id="10339913at2759"/>
<comment type="caution">
    <text evidence="2">The sequence shown here is derived from an EMBL/GenBank/DDBJ whole genome shotgun (WGS) entry which is preliminary data.</text>
</comment>
<dbReference type="EMBL" id="PHWZ01000073">
    <property type="protein sequence ID" value="TEY74392.1"/>
    <property type="molecule type" value="Genomic_DNA"/>
</dbReference>
<feature type="region of interest" description="Disordered" evidence="1">
    <location>
        <begin position="13"/>
        <end position="35"/>
    </location>
</feature>
<keyword evidence="3" id="KW-1185">Reference proteome</keyword>
<reference evidence="2 3" key="1">
    <citation type="submission" date="2017-11" db="EMBL/GenBank/DDBJ databases">
        <title>Comparative genomics of Botrytis spp.</title>
        <authorList>
            <person name="Valero-Jimenez C.A."/>
            <person name="Tapia P."/>
            <person name="Veloso J."/>
            <person name="Silva-Moreno E."/>
            <person name="Staats M."/>
            <person name="Valdes J.H."/>
            <person name="Van Kan J.A.L."/>
        </authorList>
    </citation>
    <scope>NUCLEOTIDE SEQUENCE [LARGE SCALE GENOMIC DNA]</scope>
    <source>
        <strain evidence="2 3">MUCL2830</strain>
    </source>
</reference>
<name>A0A4Y8DB81_9HELO</name>
<feature type="compositionally biased region" description="Polar residues" evidence="1">
    <location>
        <begin position="18"/>
        <end position="35"/>
    </location>
</feature>
<evidence type="ECO:0000256" key="1">
    <source>
        <dbReference type="SAM" id="MobiDB-lite"/>
    </source>
</evidence>
<proteinExistence type="predicted"/>
<organism evidence="2 3">
    <name type="scientific">Botryotinia calthae</name>
    <dbReference type="NCBI Taxonomy" id="38488"/>
    <lineage>
        <taxon>Eukaryota</taxon>
        <taxon>Fungi</taxon>
        <taxon>Dikarya</taxon>
        <taxon>Ascomycota</taxon>
        <taxon>Pezizomycotina</taxon>
        <taxon>Leotiomycetes</taxon>
        <taxon>Helotiales</taxon>
        <taxon>Sclerotiniaceae</taxon>
        <taxon>Botryotinia</taxon>
    </lineage>
</organism>
<sequence>MVIIGMDSNVGLRGRNQGLPNRASSSEIADANNPNAVSKSLRFHTDQSIKIVESRKPIDMSEVVQVPKVVILSPSSAFRAGGSTKNTFTALAKSSLEKQASNLL</sequence>
<evidence type="ECO:0000313" key="2">
    <source>
        <dbReference type="EMBL" id="TEY74392.1"/>
    </source>
</evidence>
<dbReference type="AlphaFoldDB" id="A0A4Y8DB81"/>
<gene>
    <name evidence="2" type="ORF">BOTCAL_0073g00310</name>
</gene>
<protein>
    <submittedName>
        <fullName evidence="2">Uncharacterized protein</fullName>
    </submittedName>
</protein>
<evidence type="ECO:0000313" key="3">
    <source>
        <dbReference type="Proteomes" id="UP000297299"/>
    </source>
</evidence>
<dbReference type="Proteomes" id="UP000297299">
    <property type="component" value="Unassembled WGS sequence"/>
</dbReference>